<dbReference type="OrthoDB" id="5512215at2"/>
<dbReference type="Pfam" id="PF13577">
    <property type="entry name" value="SnoaL_4"/>
    <property type="match status" value="1"/>
</dbReference>
<dbReference type="EMBL" id="SACN01000001">
    <property type="protein sequence ID" value="RVT93116.1"/>
    <property type="molecule type" value="Genomic_DNA"/>
</dbReference>
<evidence type="ECO:0000256" key="1">
    <source>
        <dbReference type="SAM" id="SignalP"/>
    </source>
</evidence>
<dbReference type="CDD" id="cd00531">
    <property type="entry name" value="NTF2_like"/>
    <property type="match status" value="1"/>
</dbReference>
<proteinExistence type="predicted"/>
<feature type="chain" id="PRO_5019223625" evidence="1">
    <location>
        <begin position="30"/>
        <end position="200"/>
    </location>
</feature>
<feature type="signal peptide" evidence="1">
    <location>
        <begin position="1"/>
        <end position="29"/>
    </location>
</feature>
<accession>A0A437M6D8</accession>
<sequence length="200" mass="21951">MSIKAVRARIRQRPWPILVALLATAGLPAASVRSSPPAAALQDRAEIEEVVVGLANATDSRDWRGVEALLADQVDLEYRTLTRDTPPIRQRVSPAQFVVASQGTLPGFLHTQHLIGNIVIRVEGKRAEVVSQVWMSHYLPADQGPPYWNVAGTYRHDLVKTRSGWKISAMHVVILFETGNDRLQALAAERVRAGLIATAP</sequence>
<gene>
    <name evidence="3" type="ORF">EOD43_04255</name>
</gene>
<protein>
    <submittedName>
        <fullName evidence="3">Nuclear transport factor 2 family protein</fullName>
    </submittedName>
</protein>
<evidence type="ECO:0000313" key="3">
    <source>
        <dbReference type="EMBL" id="RVT93116.1"/>
    </source>
</evidence>
<evidence type="ECO:0000259" key="2">
    <source>
        <dbReference type="Pfam" id="PF13577"/>
    </source>
</evidence>
<keyword evidence="4" id="KW-1185">Reference proteome</keyword>
<dbReference type="Gene3D" id="3.10.450.50">
    <property type="match status" value="1"/>
</dbReference>
<name>A0A437M6D8_9SPHN</name>
<dbReference type="InterPro" id="IPR037401">
    <property type="entry name" value="SnoaL-like"/>
</dbReference>
<evidence type="ECO:0000313" key="4">
    <source>
        <dbReference type="Proteomes" id="UP000282971"/>
    </source>
</evidence>
<comment type="caution">
    <text evidence="3">The sequence shown here is derived from an EMBL/GenBank/DDBJ whole genome shotgun (WGS) entry which is preliminary data.</text>
</comment>
<dbReference type="Proteomes" id="UP000282971">
    <property type="component" value="Unassembled WGS sequence"/>
</dbReference>
<reference evidence="3 4" key="1">
    <citation type="submission" date="2019-01" db="EMBL/GenBank/DDBJ databases">
        <authorList>
            <person name="Chen W.-M."/>
        </authorList>
    </citation>
    <scope>NUCLEOTIDE SEQUENCE [LARGE SCALE GENOMIC DNA]</scope>
    <source>
        <strain evidence="3 4">CCP-7</strain>
    </source>
</reference>
<dbReference type="SUPFAM" id="SSF54427">
    <property type="entry name" value="NTF2-like"/>
    <property type="match status" value="1"/>
</dbReference>
<organism evidence="3 4">
    <name type="scientific">Sphingomonas crocodyli</name>
    <dbReference type="NCBI Taxonomy" id="1979270"/>
    <lineage>
        <taxon>Bacteria</taxon>
        <taxon>Pseudomonadati</taxon>
        <taxon>Pseudomonadota</taxon>
        <taxon>Alphaproteobacteria</taxon>
        <taxon>Sphingomonadales</taxon>
        <taxon>Sphingomonadaceae</taxon>
        <taxon>Sphingomonas</taxon>
    </lineage>
</organism>
<dbReference type="InterPro" id="IPR032710">
    <property type="entry name" value="NTF2-like_dom_sf"/>
</dbReference>
<feature type="domain" description="SnoaL-like" evidence="2">
    <location>
        <begin position="40"/>
        <end position="171"/>
    </location>
</feature>
<dbReference type="AlphaFoldDB" id="A0A437M6D8"/>
<keyword evidence="1" id="KW-0732">Signal</keyword>